<dbReference type="Pfam" id="PF10988">
    <property type="entry name" value="DUF2807"/>
    <property type="match status" value="1"/>
</dbReference>
<proteinExistence type="predicted"/>
<keyword evidence="1" id="KW-0732">Signal</keyword>
<dbReference type="EMBL" id="MQUA01000013">
    <property type="protein sequence ID" value="PQB07172.1"/>
    <property type="molecule type" value="Genomic_DNA"/>
</dbReference>
<gene>
    <name evidence="3" type="ORF">BST83_08430</name>
</gene>
<comment type="caution">
    <text evidence="3">The sequence shown here is derived from an EMBL/GenBank/DDBJ whole genome shotgun (WGS) entry which is preliminary data.</text>
</comment>
<evidence type="ECO:0000256" key="1">
    <source>
        <dbReference type="SAM" id="SignalP"/>
    </source>
</evidence>
<evidence type="ECO:0000313" key="3">
    <source>
        <dbReference type="EMBL" id="PQB07172.1"/>
    </source>
</evidence>
<accession>A0A2S7KWZ4</accession>
<dbReference type="Proteomes" id="UP000239522">
    <property type="component" value="Unassembled WGS sequence"/>
</dbReference>
<dbReference type="AlphaFoldDB" id="A0A2S7KWZ4"/>
<dbReference type="OrthoDB" id="943856at2"/>
<evidence type="ECO:0000259" key="2">
    <source>
        <dbReference type="Pfam" id="PF10988"/>
    </source>
</evidence>
<feature type="chain" id="PRO_5015701890" description="Putative auto-transporter adhesin head GIN domain-containing protein" evidence="1">
    <location>
        <begin position="22"/>
        <end position="248"/>
    </location>
</feature>
<dbReference type="InterPro" id="IPR021255">
    <property type="entry name" value="DUF2807"/>
</dbReference>
<feature type="signal peptide" evidence="1">
    <location>
        <begin position="1"/>
        <end position="21"/>
    </location>
</feature>
<organism evidence="3 4">
    <name type="scientific">Polaribacter filamentus</name>
    <dbReference type="NCBI Taxonomy" id="53483"/>
    <lineage>
        <taxon>Bacteria</taxon>
        <taxon>Pseudomonadati</taxon>
        <taxon>Bacteroidota</taxon>
        <taxon>Flavobacteriia</taxon>
        <taxon>Flavobacteriales</taxon>
        <taxon>Flavobacteriaceae</taxon>
    </lineage>
</organism>
<dbReference type="RefSeq" id="WP_104809407.1">
    <property type="nucleotide sequence ID" value="NZ_MQUA01000013.1"/>
</dbReference>
<feature type="domain" description="Putative auto-transporter adhesin head GIN" evidence="2">
    <location>
        <begin position="31"/>
        <end position="231"/>
    </location>
</feature>
<name>A0A2S7KWZ4_9FLAO</name>
<reference evidence="3 4" key="1">
    <citation type="submission" date="2016-11" db="EMBL/GenBank/DDBJ databases">
        <title>Trade-off between light-utilization and light-protection in marine flavobacteria.</title>
        <authorList>
            <person name="Kumagai Y."/>
        </authorList>
    </citation>
    <scope>NUCLEOTIDE SEQUENCE [LARGE SCALE GENOMIC DNA]</scope>
    <source>
        <strain evidence="3 4">ATCC 700397</strain>
    </source>
</reference>
<keyword evidence="4" id="KW-1185">Reference proteome</keyword>
<protein>
    <recommendedName>
        <fullName evidence="2">Putative auto-transporter adhesin head GIN domain-containing protein</fullName>
    </recommendedName>
</protein>
<sequence>MKIKLITLLTSLLFLNGNLNAQETIKLETSFNKIIVSPHIEAIFKKGNTASIEIVDISVPVEKFTYELNKGTLQVYLEGAKTYTKSKKIVVRDFETKVPLYNGRVVKVIITYVDVNTFSLRGEEKITFQTPLIQDDCKLLIYGKSEVTINTIEVDNLSVSIYGESFLKMDNGSINKQKITAYGASKVMASDVITDETKLTAYGDGIFKLNVSKKFKVTSYGEVTVLYKGDAILKKGIVIGESTIRKVQ</sequence>
<dbReference type="Gene3D" id="2.160.20.120">
    <property type="match status" value="1"/>
</dbReference>
<evidence type="ECO:0000313" key="4">
    <source>
        <dbReference type="Proteomes" id="UP000239522"/>
    </source>
</evidence>